<keyword evidence="4" id="KW-1185">Reference proteome</keyword>
<name>A0A087E8C8_9BIFI</name>
<dbReference type="SUPFAM" id="SSF140931">
    <property type="entry name" value="Fic-like"/>
    <property type="match status" value="1"/>
</dbReference>
<dbReference type="Pfam" id="PF02661">
    <property type="entry name" value="Fic"/>
    <property type="match status" value="1"/>
</dbReference>
<feature type="region of interest" description="Disordered" evidence="1">
    <location>
        <begin position="243"/>
        <end position="266"/>
    </location>
</feature>
<dbReference type="InterPro" id="IPR003812">
    <property type="entry name" value="Fido"/>
</dbReference>
<dbReference type="STRING" id="356829.BITS_5024"/>
<organism evidence="3 4">
    <name type="scientific">Bifidobacterium tsurumiense</name>
    <dbReference type="NCBI Taxonomy" id="356829"/>
    <lineage>
        <taxon>Bacteria</taxon>
        <taxon>Bacillati</taxon>
        <taxon>Actinomycetota</taxon>
        <taxon>Actinomycetes</taxon>
        <taxon>Bifidobacteriales</taxon>
        <taxon>Bifidobacteriaceae</taxon>
        <taxon>Bifidobacterium</taxon>
    </lineage>
</organism>
<dbReference type="AlphaFoldDB" id="A0A087E8C8"/>
<feature type="region of interest" description="Disordered" evidence="1">
    <location>
        <begin position="214"/>
        <end position="233"/>
    </location>
</feature>
<proteinExistence type="predicted"/>
<gene>
    <name evidence="3" type="ORF">BITS_5024</name>
</gene>
<reference evidence="3 4" key="1">
    <citation type="submission" date="2014-03" db="EMBL/GenBank/DDBJ databases">
        <title>Genomics of Bifidobacteria.</title>
        <authorList>
            <person name="Ventura M."/>
            <person name="Milani C."/>
            <person name="Lugli G.A."/>
        </authorList>
    </citation>
    <scope>NUCLEOTIDE SEQUENCE [LARGE SCALE GENOMIC DNA]</scope>
    <source>
        <strain evidence="3 4">JCM 13495</strain>
    </source>
</reference>
<dbReference type="InterPro" id="IPR036597">
    <property type="entry name" value="Fido-like_dom_sf"/>
</dbReference>
<evidence type="ECO:0000259" key="2">
    <source>
        <dbReference type="PROSITE" id="PS51459"/>
    </source>
</evidence>
<sequence>MKSLNTRQLTGVLYSMGRTFDNLSSTYMATREFLRTNNPAVIGSRQDLALLQDLRDAAAWTLHYDYENGIDVDYVRGINAQLTRTAAIEPGTIRTTSNIFVRTARGDYYPPVPERDEMENAIERLTNGKGTLSEASRLFAYLARVQPFGDGNKRTALLAANGLLMMRDNGHSLIVPTEDPDRSAFNDMLAAWYLNDDDTVIGWLATWNQNHQTLDDNGRPIEEETSVDDDPVAGASDPTAIAMRANEPANTLGSDSGRKGNGGKRCDGDSSCAGHDLCSHTRWTSVPANAPQAASSLTRGVCPGSLWTMASRPCTRDGSTNGGGTGRSHRPATA</sequence>
<dbReference type="PROSITE" id="PS51459">
    <property type="entry name" value="FIDO"/>
    <property type="match status" value="1"/>
</dbReference>
<comment type="caution">
    <text evidence="3">The sequence shown here is derived from an EMBL/GenBank/DDBJ whole genome shotgun (WGS) entry which is preliminary data.</text>
</comment>
<dbReference type="EMBL" id="JGZU01000020">
    <property type="protein sequence ID" value="KFJ04029.1"/>
    <property type="molecule type" value="Genomic_DNA"/>
</dbReference>
<evidence type="ECO:0000256" key="1">
    <source>
        <dbReference type="SAM" id="MobiDB-lite"/>
    </source>
</evidence>
<feature type="region of interest" description="Disordered" evidence="1">
    <location>
        <begin position="311"/>
        <end position="334"/>
    </location>
</feature>
<feature type="domain" description="Fido" evidence="2">
    <location>
        <begin position="70"/>
        <end position="206"/>
    </location>
</feature>
<dbReference type="Gene3D" id="1.10.3290.10">
    <property type="entry name" value="Fido-like domain"/>
    <property type="match status" value="1"/>
</dbReference>
<accession>A0A087E8C8</accession>
<dbReference type="RefSeq" id="WP_052366684.1">
    <property type="nucleotide sequence ID" value="NZ_JGZU01000020.1"/>
</dbReference>
<evidence type="ECO:0000313" key="3">
    <source>
        <dbReference type="EMBL" id="KFJ04029.1"/>
    </source>
</evidence>
<dbReference type="Proteomes" id="UP000029080">
    <property type="component" value="Unassembled WGS sequence"/>
</dbReference>
<dbReference type="eggNOG" id="COG3177">
    <property type="taxonomic scope" value="Bacteria"/>
</dbReference>
<evidence type="ECO:0000313" key="4">
    <source>
        <dbReference type="Proteomes" id="UP000029080"/>
    </source>
</evidence>
<protein>
    <recommendedName>
        <fullName evidence="2">Fido domain-containing protein</fullName>
    </recommendedName>
</protein>